<comment type="catalytic activity">
    <reaction evidence="1 9">
        <text>Endohydrolysis of (1-&gt;4)-beta-D-xylosidic linkages in xylans.</text>
        <dbReference type="EC" id="3.2.1.8"/>
    </reaction>
</comment>
<keyword evidence="13" id="KW-0002">3D-structure</keyword>
<keyword evidence="12" id="KW-1185">Reference proteome</keyword>
<evidence type="ECO:0000256" key="3">
    <source>
        <dbReference type="ARBA" id="ARBA00022651"/>
    </source>
</evidence>
<dbReference type="OrthoDB" id="9809277at2"/>
<evidence type="ECO:0000259" key="10">
    <source>
        <dbReference type="PROSITE" id="PS51760"/>
    </source>
</evidence>
<dbReference type="GO" id="GO:0045493">
    <property type="term" value="P:xylan catabolic process"/>
    <property type="evidence" value="ECO:0007669"/>
    <property type="project" value="UniProtKB-KW"/>
</dbReference>
<dbReference type="EMBL" id="CP003065">
    <property type="protein sequence ID" value="AEV66803.1"/>
    <property type="molecule type" value="Genomic_DNA"/>
</dbReference>
<keyword evidence="8 9" id="KW-0624">Polysaccharide degradation</keyword>
<evidence type="ECO:0000256" key="6">
    <source>
        <dbReference type="ARBA" id="ARBA00023277"/>
    </source>
</evidence>
<dbReference type="STRING" id="720554.Clocl_0045"/>
<evidence type="ECO:0000256" key="9">
    <source>
        <dbReference type="RuleBase" id="RU361174"/>
    </source>
</evidence>
<dbReference type="eggNOG" id="COG3693">
    <property type="taxonomic scope" value="Bacteria"/>
</dbReference>
<keyword evidence="6 9" id="KW-0119">Carbohydrate metabolism</keyword>
<evidence type="ECO:0000313" key="12">
    <source>
        <dbReference type="Proteomes" id="UP000005435"/>
    </source>
</evidence>
<evidence type="ECO:0000256" key="1">
    <source>
        <dbReference type="ARBA" id="ARBA00000681"/>
    </source>
</evidence>
<dbReference type="InterPro" id="IPR044846">
    <property type="entry name" value="GH10"/>
</dbReference>
<dbReference type="PANTHER" id="PTHR31490:SF88">
    <property type="entry name" value="BETA-XYLANASE"/>
    <property type="match status" value="1"/>
</dbReference>
<reference evidence="12" key="1">
    <citation type="submission" date="2011-12" db="EMBL/GenBank/DDBJ databases">
        <title>Complete sequence of Clostridium clariflavum DSM 19732.</title>
        <authorList>
            <consortium name="US DOE Joint Genome Institute"/>
            <person name="Lucas S."/>
            <person name="Han J."/>
            <person name="Lapidus A."/>
            <person name="Cheng J.-F."/>
            <person name="Goodwin L."/>
            <person name="Pitluck S."/>
            <person name="Peters L."/>
            <person name="Teshima H."/>
            <person name="Detter J.C."/>
            <person name="Han C."/>
            <person name="Tapia R."/>
            <person name="Land M."/>
            <person name="Hauser L."/>
            <person name="Kyrpides N."/>
            <person name="Ivanova N."/>
            <person name="Pagani I."/>
            <person name="Kitzmiller T."/>
            <person name="Lynd L."/>
            <person name="Izquierdo J."/>
            <person name="Woyke T."/>
        </authorList>
    </citation>
    <scope>NUCLEOTIDE SEQUENCE [LARGE SCALE GENOMIC DNA]</scope>
    <source>
        <strain evidence="12">DSM 19732 / NBRC 101661 / EBR45</strain>
    </source>
</reference>
<comment type="similarity">
    <text evidence="2 9">Belongs to the glycosyl hydrolase 10 (cellulase F) family.</text>
</comment>
<dbReference type="PROSITE" id="PS51760">
    <property type="entry name" value="GH10_2"/>
    <property type="match status" value="1"/>
</dbReference>
<evidence type="ECO:0000256" key="7">
    <source>
        <dbReference type="ARBA" id="ARBA00023295"/>
    </source>
</evidence>
<dbReference type="PDB" id="8B73">
    <property type="method" value="X-ray"/>
    <property type="resolution" value="2.24 A"/>
    <property type="chains" value="A/B=2-412"/>
</dbReference>
<feature type="domain" description="GH10" evidence="10">
    <location>
        <begin position="61"/>
        <end position="359"/>
    </location>
</feature>
<evidence type="ECO:0000256" key="2">
    <source>
        <dbReference type="ARBA" id="ARBA00007495"/>
    </source>
</evidence>
<dbReference type="InterPro" id="IPR017853">
    <property type="entry name" value="GH"/>
</dbReference>
<accession>G8LZE0</accession>
<dbReference type="KEGG" id="ccl:Clocl_0045"/>
<evidence type="ECO:0000256" key="5">
    <source>
        <dbReference type="ARBA" id="ARBA00022801"/>
    </source>
</evidence>
<reference evidence="13" key="3">
    <citation type="submission" date="2022-09" db="PDB data bank">
        <title>To be decided. Not published yet.</title>
        <authorList>
            <person name="Hussain N."/>
            <person name="James J.H."/>
            <person name="Halina M."/>
        </authorList>
    </citation>
    <scope>X-RAY CRYSTALLOGRAPHY (2.24 ANGSTROMS) OF 2-412</scope>
</reference>
<keyword evidence="5 9" id="KW-0378">Hydrolase</keyword>
<keyword evidence="7 9" id="KW-0326">Glycosidase</keyword>
<dbReference type="AlphaFoldDB" id="G8LZE0"/>
<dbReference type="SMART" id="SM00633">
    <property type="entry name" value="Glyco_10"/>
    <property type="match status" value="1"/>
</dbReference>
<dbReference type="SMR" id="G8LZE0"/>
<dbReference type="Gene3D" id="3.20.20.80">
    <property type="entry name" value="Glycosidases"/>
    <property type="match status" value="1"/>
</dbReference>
<name>G8LZE0_ACECE</name>
<dbReference type="PRINTS" id="PR00134">
    <property type="entry name" value="GLHYDRLASE10"/>
</dbReference>
<dbReference type="Proteomes" id="UP000005435">
    <property type="component" value="Chromosome"/>
</dbReference>
<evidence type="ECO:0000256" key="8">
    <source>
        <dbReference type="ARBA" id="ARBA00023326"/>
    </source>
</evidence>
<evidence type="ECO:0000256" key="4">
    <source>
        <dbReference type="ARBA" id="ARBA00022729"/>
    </source>
</evidence>
<keyword evidence="3 11" id="KW-0858">Xylan degradation</keyword>
<organism evidence="11 12">
    <name type="scientific">Acetivibrio clariflavus (strain DSM 19732 / NBRC 101661 / EBR45)</name>
    <name type="common">Clostridium clariflavum</name>
    <dbReference type="NCBI Taxonomy" id="720554"/>
    <lineage>
        <taxon>Bacteria</taxon>
        <taxon>Bacillati</taxon>
        <taxon>Bacillota</taxon>
        <taxon>Clostridia</taxon>
        <taxon>Eubacteriales</taxon>
        <taxon>Oscillospiraceae</taxon>
        <taxon>Acetivibrio</taxon>
    </lineage>
</organism>
<reference evidence="11 12" key="2">
    <citation type="journal article" date="2012" name="Stand. Genomic Sci.">
        <title>Complete Genome Sequence of Clostridium clariflavum DSM 19732.</title>
        <authorList>
            <person name="Izquierdo J.A."/>
            <person name="Goodwin L."/>
            <person name="Davenport K.W."/>
            <person name="Teshima H."/>
            <person name="Bruce D."/>
            <person name="Detter C."/>
            <person name="Tapia R."/>
            <person name="Han S."/>
            <person name="Land M."/>
            <person name="Hauser L."/>
            <person name="Jeffries C.D."/>
            <person name="Han J."/>
            <person name="Pitluck S."/>
            <person name="Nolan M."/>
            <person name="Chen A."/>
            <person name="Huntemann M."/>
            <person name="Mavromatis K."/>
            <person name="Mikhailova N."/>
            <person name="Liolios K."/>
            <person name="Woyke T."/>
            <person name="Lynd L.R."/>
        </authorList>
    </citation>
    <scope>NUCLEOTIDE SEQUENCE [LARGE SCALE GENOMIC DNA]</scope>
    <source>
        <strain evidence="12">DSM 19732 / NBRC 101661 / EBR45</strain>
    </source>
</reference>
<protein>
    <recommendedName>
        <fullName evidence="9">Beta-xylanase</fullName>
        <ecNumber evidence="9">3.2.1.8</ecNumber>
    </recommendedName>
</protein>
<dbReference type="RefSeq" id="WP_014253441.1">
    <property type="nucleotide sequence ID" value="NC_016627.1"/>
</dbReference>
<dbReference type="Pfam" id="PF00331">
    <property type="entry name" value="Glyco_hydro_10"/>
    <property type="match status" value="1"/>
</dbReference>
<dbReference type="HOGENOM" id="CLU_640435_0_0_9"/>
<dbReference type="InterPro" id="IPR001000">
    <property type="entry name" value="GH10_dom"/>
</dbReference>
<evidence type="ECO:0007829" key="13">
    <source>
        <dbReference type="PDB" id="8B73"/>
    </source>
</evidence>
<proteinExistence type="evidence at protein level"/>
<dbReference type="PANTHER" id="PTHR31490">
    <property type="entry name" value="GLYCOSYL HYDROLASE"/>
    <property type="match status" value="1"/>
</dbReference>
<keyword evidence="4" id="KW-0732">Signal</keyword>
<dbReference type="SUPFAM" id="SSF51445">
    <property type="entry name" value="(Trans)glycosidases"/>
    <property type="match status" value="1"/>
</dbReference>
<sequence>MLENNQNCLQHRMGTTTIKLVAADGSPLANKEVTVKQTKHKFLFGCAEFTSVPYANNKFEGKQKEKIEERYEKFFDLFNFVTLPFYWGKFEPVKGKPDTESLKNAAKWLQTKGVELKGHPLCWHTETAPWLLDMSNSEIFSTQIKRIHRDVTDFKGLIDMWDVINEVVIMPIFDKYDNGITRICKDMGRIKLVREVFKAARESNPNATLLINDFETSESYDILIEGLLESGVHIDAIGIQSHMHQGYWGVEKTQEILERFSRFKLPIHFTENTLVSGHLMPPEIVDLNDYQIPEWPSTPEGEERQAQEAVTHYKTLFSHPLVEAITWWDFVDGGWLKAPSGFITQDNRVKPIYHALHDLIKNQWWTKPMDLISDENGLVNVSGFLGEYEVTFDGKSKSFCLDNNNETVTISA</sequence>
<evidence type="ECO:0000313" key="11">
    <source>
        <dbReference type="EMBL" id="AEV66803.1"/>
    </source>
</evidence>
<dbReference type="EC" id="3.2.1.8" evidence="9"/>
<gene>
    <name evidence="11" type="ordered locus">Clocl_0045</name>
</gene>
<dbReference type="GO" id="GO:0031176">
    <property type="term" value="F:endo-1,4-beta-xylanase activity"/>
    <property type="evidence" value="ECO:0007669"/>
    <property type="project" value="UniProtKB-EC"/>
</dbReference>